<evidence type="ECO:0000256" key="1">
    <source>
        <dbReference type="ARBA" id="ARBA00022737"/>
    </source>
</evidence>
<protein>
    <submittedName>
        <fullName evidence="3">Transcription antiterminator LicT</fullName>
    </submittedName>
</protein>
<proteinExistence type="predicted"/>
<dbReference type="InterPro" id="IPR036650">
    <property type="entry name" value="CAT_RNA-bd_dom_sf"/>
</dbReference>
<evidence type="ECO:0000313" key="4">
    <source>
        <dbReference type="Proteomes" id="UP000182152"/>
    </source>
</evidence>
<keyword evidence="4" id="KW-1185">Reference proteome</keyword>
<dbReference type="PANTHER" id="PTHR30185:SF15">
    <property type="entry name" value="CRYPTIC BETA-GLUCOSIDE BGL OPERON ANTITERMINATOR"/>
    <property type="match status" value="1"/>
</dbReference>
<dbReference type="SUPFAM" id="SSF50151">
    <property type="entry name" value="SacY-like RNA-binding domain"/>
    <property type="match status" value="1"/>
</dbReference>
<dbReference type="EMBL" id="JXLB01000017">
    <property type="protein sequence ID" value="OJG79818.1"/>
    <property type="molecule type" value="Genomic_DNA"/>
</dbReference>
<gene>
    <name evidence="3" type="ORF">RV14_GL000758</name>
</gene>
<dbReference type="InterPro" id="IPR050661">
    <property type="entry name" value="BglG_antiterminators"/>
</dbReference>
<dbReference type="GO" id="GO:0006355">
    <property type="term" value="P:regulation of DNA-templated transcription"/>
    <property type="evidence" value="ECO:0007669"/>
    <property type="project" value="InterPro"/>
</dbReference>
<dbReference type="Proteomes" id="UP000182152">
    <property type="component" value="Unassembled WGS sequence"/>
</dbReference>
<feature type="domain" description="PRD" evidence="2">
    <location>
        <begin position="174"/>
        <end position="277"/>
    </location>
</feature>
<dbReference type="Gene3D" id="2.30.24.10">
    <property type="entry name" value="CAT RNA-binding domain"/>
    <property type="match status" value="1"/>
</dbReference>
<dbReference type="PANTHER" id="PTHR30185">
    <property type="entry name" value="CRYPTIC BETA-GLUCOSIDE BGL OPERON ANTITERMINATOR"/>
    <property type="match status" value="1"/>
</dbReference>
<keyword evidence="1" id="KW-0677">Repeat</keyword>
<dbReference type="SUPFAM" id="SSF63520">
    <property type="entry name" value="PTS-regulatory domain, PRD"/>
    <property type="match status" value="2"/>
</dbReference>
<feature type="domain" description="PRD" evidence="2">
    <location>
        <begin position="66"/>
        <end position="171"/>
    </location>
</feature>
<dbReference type="InterPro" id="IPR004341">
    <property type="entry name" value="CAT_RNA-bd_dom"/>
</dbReference>
<dbReference type="InterPro" id="IPR011608">
    <property type="entry name" value="PRD"/>
</dbReference>
<dbReference type="PROSITE" id="PS51372">
    <property type="entry name" value="PRD_2"/>
    <property type="match status" value="2"/>
</dbReference>
<evidence type="ECO:0000313" key="3">
    <source>
        <dbReference type="EMBL" id="OJG79818.1"/>
    </source>
</evidence>
<name>A0A1L8WFN7_9ENTE</name>
<accession>A0A1L8WFN7</accession>
<dbReference type="GO" id="GO:0003723">
    <property type="term" value="F:RNA binding"/>
    <property type="evidence" value="ECO:0007669"/>
    <property type="project" value="InterPro"/>
</dbReference>
<dbReference type="STRING" id="150033.RV14_GL000758"/>
<dbReference type="OrthoDB" id="9813552at2"/>
<dbReference type="AlphaFoldDB" id="A0A1L8WFN7"/>
<dbReference type="SMART" id="SM01061">
    <property type="entry name" value="CAT_RBD"/>
    <property type="match status" value="1"/>
</dbReference>
<reference evidence="3 4" key="1">
    <citation type="submission" date="2014-12" db="EMBL/GenBank/DDBJ databases">
        <title>Draft genome sequences of 29 type strains of Enterococci.</title>
        <authorList>
            <person name="Zhong Z."/>
            <person name="Sun Z."/>
            <person name="Liu W."/>
            <person name="Zhang W."/>
            <person name="Zhang H."/>
        </authorList>
    </citation>
    <scope>NUCLEOTIDE SEQUENCE [LARGE SCALE GENOMIC DNA]</scope>
    <source>
        <strain evidence="3 4">DSM 15687</strain>
    </source>
</reference>
<evidence type="ECO:0000259" key="2">
    <source>
        <dbReference type="PROSITE" id="PS51372"/>
    </source>
</evidence>
<organism evidence="3 4">
    <name type="scientific">Enterococcus ratti</name>
    <dbReference type="NCBI Taxonomy" id="150033"/>
    <lineage>
        <taxon>Bacteria</taxon>
        <taxon>Bacillati</taxon>
        <taxon>Bacillota</taxon>
        <taxon>Bacilli</taxon>
        <taxon>Lactobacillales</taxon>
        <taxon>Enterococcaceae</taxon>
        <taxon>Enterococcus</taxon>
    </lineage>
</organism>
<sequence>MWGMIKKILNNNAVLVNEDGKDFIWIGTGVGFQKKIGQKIDKSKVEKVFVLHKKNISERFSTLMESIPIEYASLADDIIALAKKMLRNELSEMLYVSLIDHLYHLVKLHKQGRTLHNRISWEIKKFYPKEFEVGKQALVLLEKKTGYFFEEEEAGNIALHLINAQLTDELNKPEDIQELTKKIRDIVALIRLSNKIEIDESTLAFERFITHLRFFFQRLSIHKESFHKRNLLLDQVKEQYPNAFKTMLLIEEYLKTLFTEDEQLYLTLHIHKIIEND</sequence>
<dbReference type="Pfam" id="PF03123">
    <property type="entry name" value="CAT_RBD"/>
    <property type="match status" value="1"/>
</dbReference>
<comment type="caution">
    <text evidence="3">The sequence shown here is derived from an EMBL/GenBank/DDBJ whole genome shotgun (WGS) entry which is preliminary data.</text>
</comment>
<dbReference type="Gene3D" id="1.10.1790.10">
    <property type="entry name" value="PRD domain"/>
    <property type="match status" value="2"/>
</dbReference>
<dbReference type="Pfam" id="PF00874">
    <property type="entry name" value="PRD"/>
    <property type="match status" value="2"/>
</dbReference>
<dbReference type="InterPro" id="IPR036634">
    <property type="entry name" value="PRD_sf"/>
</dbReference>